<evidence type="ECO:0000256" key="1">
    <source>
        <dbReference type="SAM" id="MobiDB-lite"/>
    </source>
</evidence>
<dbReference type="AlphaFoldDB" id="D5SKF3"/>
<keyword evidence="2" id="KW-0614">Plasmid</keyword>
<gene>
    <name evidence="2" type="ORF">SCLAV_p0909</name>
</gene>
<reference evidence="2 3" key="1">
    <citation type="journal article" date="2010" name="Genome Biol. Evol.">
        <title>The sequence of a 1.8-mb bacterial linear plasmid reveals a rich evolutionary reservoir of secondary metabolic pathways.</title>
        <authorList>
            <person name="Medema M.H."/>
            <person name="Trefzer A."/>
            <person name="Kovalchuk A."/>
            <person name="van den Berg M."/>
            <person name="Mueller U."/>
            <person name="Heijne W."/>
            <person name="Wu L."/>
            <person name="Alam M.T."/>
            <person name="Ronning C.M."/>
            <person name="Nierman W.C."/>
            <person name="Bovenberg R.A.L."/>
            <person name="Breitling R."/>
            <person name="Takano E."/>
        </authorList>
    </citation>
    <scope>NUCLEOTIDE SEQUENCE [LARGE SCALE GENOMIC DNA]</scope>
    <source>
        <strain evidence="3">ATCC 27064 / DSM 738 / JCM 4710 / NBRC 13307 / NCIMB 12785 / NRRL 3585 / VKM Ac-602</strain>
        <plasmid evidence="2">pSCL4</plasmid>
    </source>
</reference>
<evidence type="ECO:0000313" key="2">
    <source>
        <dbReference type="EMBL" id="EFG04396.2"/>
    </source>
</evidence>
<organism evidence="2 3">
    <name type="scientific">Streptomyces clavuligerus</name>
    <dbReference type="NCBI Taxonomy" id="1901"/>
    <lineage>
        <taxon>Bacteria</taxon>
        <taxon>Bacillati</taxon>
        <taxon>Actinomycetota</taxon>
        <taxon>Actinomycetes</taxon>
        <taxon>Kitasatosporales</taxon>
        <taxon>Streptomycetaceae</taxon>
        <taxon>Streptomyces</taxon>
    </lineage>
</organism>
<name>D5SKF3_STRCL</name>
<feature type="region of interest" description="Disordered" evidence="1">
    <location>
        <begin position="1"/>
        <end position="34"/>
    </location>
</feature>
<geneLocation type="plasmid" evidence="2 3">
    <name>pSCL4</name>
</geneLocation>
<proteinExistence type="predicted"/>
<accession>D5SKF3</accession>
<protein>
    <submittedName>
        <fullName evidence="2">Uncharacterized protein</fullName>
    </submittedName>
</protein>
<dbReference type="Proteomes" id="UP000002357">
    <property type="component" value="Plasmid pSCL4"/>
</dbReference>
<keyword evidence="3" id="KW-1185">Reference proteome</keyword>
<dbReference type="EMBL" id="CM000914">
    <property type="protein sequence ID" value="EFG04396.2"/>
    <property type="molecule type" value="Genomic_DNA"/>
</dbReference>
<sequence length="94" mass="10283">MPLGTAGSARRARRAGDAQEIDVAAGGQEQRRLGRAHRTACGRLQTLRHVLSAPARPLALGILLWSFRWRAGRVKGVRPVFRTAPPPVPGPFRR</sequence>
<evidence type="ECO:0000313" key="3">
    <source>
        <dbReference type="Proteomes" id="UP000002357"/>
    </source>
</evidence>